<dbReference type="InterPro" id="IPR035644">
    <property type="entry name" value="MraZ_C"/>
</dbReference>
<keyword evidence="6 7" id="KW-0804">Transcription</keyword>
<organism evidence="9 10">
    <name type="scientific">candidate division WOR-3 bacterium</name>
    <dbReference type="NCBI Taxonomy" id="2052148"/>
    <lineage>
        <taxon>Bacteria</taxon>
        <taxon>Bacteria division WOR-3</taxon>
    </lineage>
</organism>
<reference evidence="9 10" key="1">
    <citation type="journal article" date="2018" name="Nat. Biotechnol.">
        <title>A standardized bacterial taxonomy based on genome phylogeny substantially revises the tree of life.</title>
        <authorList>
            <person name="Parks D.H."/>
            <person name="Chuvochina M."/>
            <person name="Waite D.W."/>
            <person name="Rinke C."/>
            <person name="Skarshewski A."/>
            <person name="Chaumeil P.A."/>
            <person name="Hugenholtz P."/>
        </authorList>
    </citation>
    <scope>NUCLEOTIDE SEQUENCE [LARGE SCALE GENOMIC DNA]</scope>
    <source>
        <strain evidence="9">UBA9956</strain>
    </source>
</reference>
<dbReference type="Proteomes" id="UP000264062">
    <property type="component" value="Unassembled WGS sequence"/>
</dbReference>
<evidence type="ECO:0000256" key="7">
    <source>
        <dbReference type="HAMAP-Rule" id="MF_01008"/>
    </source>
</evidence>
<dbReference type="AlphaFoldDB" id="A0A350HAT7"/>
<evidence type="ECO:0000256" key="5">
    <source>
        <dbReference type="ARBA" id="ARBA00023125"/>
    </source>
</evidence>
<dbReference type="GO" id="GO:0003700">
    <property type="term" value="F:DNA-binding transcription factor activity"/>
    <property type="evidence" value="ECO:0007669"/>
    <property type="project" value="UniProtKB-UniRule"/>
</dbReference>
<dbReference type="InterPro" id="IPR020603">
    <property type="entry name" value="MraZ_dom"/>
</dbReference>
<dbReference type="InterPro" id="IPR038619">
    <property type="entry name" value="MraZ_sf"/>
</dbReference>
<dbReference type="PANTHER" id="PTHR34701:SF1">
    <property type="entry name" value="TRANSCRIPTIONAL REGULATOR MRAZ"/>
    <property type="match status" value="1"/>
</dbReference>
<keyword evidence="3" id="KW-0677">Repeat</keyword>
<accession>A0A350HAT7</accession>
<comment type="subunit">
    <text evidence="7">Forms oligomers.</text>
</comment>
<keyword evidence="4 7" id="KW-0805">Transcription regulation</keyword>
<dbReference type="Pfam" id="PF02381">
    <property type="entry name" value="MraZ"/>
    <property type="match status" value="2"/>
</dbReference>
<dbReference type="GO" id="GO:0000976">
    <property type="term" value="F:transcription cis-regulatory region binding"/>
    <property type="evidence" value="ECO:0007669"/>
    <property type="project" value="TreeGrafter"/>
</dbReference>
<evidence type="ECO:0000256" key="4">
    <source>
        <dbReference type="ARBA" id="ARBA00023015"/>
    </source>
</evidence>
<evidence type="ECO:0000259" key="8">
    <source>
        <dbReference type="PROSITE" id="PS51740"/>
    </source>
</evidence>
<dbReference type="GO" id="GO:0005737">
    <property type="term" value="C:cytoplasm"/>
    <property type="evidence" value="ECO:0007669"/>
    <property type="project" value="UniProtKB-UniRule"/>
</dbReference>
<sequence>MEKNGVNWSFMETKMRFIGFKFVNVEENGRISIPSAYRDATDAKIFFIVPGSNKTLHLYPEESFLKLEEKISKLESEEDRKIITDYIYSNAVSIKRDSMWRISIPQHLIEYASLKESVKIVGGNDKLDIWDPKSHDEYNKSLLTEGSATFKKIGI</sequence>
<dbReference type="CDD" id="cd16321">
    <property type="entry name" value="MraZ_C"/>
    <property type="match status" value="1"/>
</dbReference>
<dbReference type="PANTHER" id="PTHR34701">
    <property type="entry name" value="TRANSCRIPTIONAL REGULATOR MRAZ"/>
    <property type="match status" value="1"/>
</dbReference>
<dbReference type="GO" id="GO:2000143">
    <property type="term" value="P:negative regulation of DNA-templated transcription initiation"/>
    <property type="evidence" value="ECO:0007669"/>
    <property type="project" value="TreeGrafter"/>
</dbReference>
<evidence type="ECO:0000313" key="10">
    <source>
        <dbReference type="Proteomes" id="UP000264062"/>
    </source>
</evidence>
<evidence type="ECO:0000256" key="2">
    <source>
        <dbReference type="ARBA" id="ARBA00022490"/>
    </source>
</evidence>
<evidence type="ECO:0000256" key="6">
    <source>
        <dbReference type="ARBA" id="ARBA00023163"/>
    </source>
</evidence>
<comment type="caution">
    <text evidence="9">The sequence shown here is derived from an EMBL/GenBank/DDBJ whole genome shotgun (WGS) entry which is preliminary data.</text>
</comment>
<feature type="domain" description="SpoVT-AbrB" evidence="8">
    <location>
        <begin position="20"/>
        <end position="63"/>
    </location>
</feature>
<dbReference type="CDD" id="cd16320">
    <property type="entry name" value="MraZ_N"/>
    <property type="match status" value="1"/>
</dbReference>
<protein>
    <recommendedName>
        <fullName evidence="1 7">Transcriptional regulator MraZ</fullName>
    </recommendedName>
</protein>
<dbReference type="PROSITE" id="PS51740">
    <property type="entry name" value="SPOVT_ABRB"/>
    <property type="match status" value="1"/>
</dbReference>
<name>A0A350HAT7_UNCW3</name>
<keyword evidence="5 7" id="KW-0238">DNA-binding</keyword>
<dbReference type="Gene3D" id="3.40.1550.20">
    <property type="entry name" value="Transcriptional regulator MraZ domain"/>
    <property type="match status" value="1"/>
</dbReference>
<dbReference type="InterPro" id="IPR007159">
    <property type="entry name" value="SpoVT-AbrB_dom"/>
</dbReference>
<dbReference type="EMBL" id="DMZY01000168">
    <property type="protein sequence ID" value="HAV92653.1"/>
    <property type="molecule type" value="Genomic_DNA"/>
</dbReference>
<comment type="subcellular location">
    <subcellularLocation>
        <location evidence="7">Cytoplasm</location>
        <location evidence="7">Nucleoid</location>
    </subcellularLocation>
</comment>
<evidence type="ECO:0000256" key="3">
    <source>
        <dbReference type="ARBA" id="ARBA00022737"/>
    </source>
</evidence>
<keyword evidence="2 7" id="KW-0963">Cytoplasm</keyword>
<comment type="similarity">
    <text evidence="7">Belongs to the MraZ family.</text>
</comment>
<dbReference type="InterPro" id="IPR003444">
    <property type="entry name" value="MraZ"/>
</dbReference>
<dbReference type="GO" id="GO:0009295">
    <property type="term" value="C:nucleoid"/>
    <property type="evidence" value="ECO:0007669"/>
    <property type="project" value="UniProtKB-SubCell"/>
</dbReference>
<proteinExistence type="inferred from homology"/>
<gene>
    <name evidence="7" type="primary">mraZ</name>
    <name evidence="9" type="ORF">DCW38_05685</name>
</gene>
<dbReference type="SUPFAM" id="SSF89447">
    <property type="entry name" value="AbrB/MazE/MraZ-like"/>
    <property type="match status" value="1"/>
</dbReference>
<dbReference type="HAMAP" id="MF_01008">
    <property type="entry name" value="MraZ"/>
    <property type="match status" value="1"/>
</dbReference>
<dbReference type="InterPro" id="IPR037914">
    <property type="entry name" value="SpoVT-AbrB_sf"/>
</dbReference>
<dbReference type="InterPro" id="IPR035642">
    <property type="entry name" value="MraZ_N"/>
</dbReference>
<evidence type="ECO:0000313" key="9">
    <source>
        <dbReference type="EMBL" id="HAV92653.1"/>
    </source>
</evidence>
<evidence type="ECO:0000256" key="1">
    <source>
        <dbReference type="ARBA" id="ARBA00013860"/>
    </source>
</evidence>